<feature type="transmembrane region" description="Helical" evidence="10">
    <location>
        <begin position="43"/>
        <end position="62"/>
    </location>
</feature>
<keyword evidence="3" id="KW-1003">Cell membrane</keyword>
<feature type="transmembrane region" description="Helical" evidence="10">
    <location>
        <begin position="353"/>
        <end position="372"/>
    </location>
</feature>
<dbReference type="GO" id="GO:0015379">
    <property type="term" value="F:potassium:chloride symporter activity"/>
    <property type="evidence" value="ECO:0007669"/>
    <property type="project" value="InterPro"/>
</dbReference>
<keyword evidence="6" id="KW-0630">Potassium</keyword>
<keyword evidence="2" id="KW-0813">Transport</keyword>
<keyword evidence="4" id="KW-0633">Potassium transport</keyword>
<evidence type="ECO:0000256" key="7">
    <source>
        <dbReference type="ARBA" id="ARBA00022989"/>
    </source>
</evidence>
<feature type="transmembrane region" description="Helical" evidence="10">
    <location>
        <begin position="12"/>
        <end position="31"/>
    </location>
</feature>
<feature type="transmembrane region" description="Helical" evidence="10">
    <location>
        <begin position="129"/>
        <end position="150"/>
    </location>
</feature>
<feature type="transmembrane region" description="Helical" evidence="10">
    <location>
        <begin position="409"/>
        <end position="429"/>
    </location>
</feature>
<dbReference type="PANTHER" id="PTHR32024">
    <property type="entry name" value="TRK SYSTEM POTASSIUM UPTAKE PROTEIN TRKG-RELATED"/>
    <property type="match status" value="1"/>
</dbReference>
<feature type="transmembrane region" description="Helical" evidence="10">
    <location>
        <begin position="378"/>
        <end position="397"/>
    </location>
</feature>
<dbReference type="EMBL" id="SLUN01000005">
    <property type="protein sequence ID" value="TCL73318.1"/>
    <property type="molecule type" value="Genomic_DNA"/>
</dbReference>
<dbReference type="GO" id="GO:0005886">
    <property type="term" value="C:plasma membrane"/>
    <property type="evidence" value="ECO:0007669"/>
    <property type="project" value="UniProtKB-SubCell"/>
</dbReference>
<dbReference type="RefSeq" id="WP_132013464.1">
    <property type="nucleotide sequence ID" value="NZ_SLUN01000005.1"/>
</dbReference>
<dbReference type="AlphaFoldDB" id="A0A4R1S2B2"/>
<evidence type="ECO:0000256" key="3">
    <source>
        <dbReference type="ARBA" id="ARBA00022475"/>
    </source>
</evidence>
<evidence type="ECO:0000256" key="8">
    <source>
        <dbReference type="ARBA" id="ARBA00023065"/>
    </source>
</evidence>
<proteinExistence type="predicted"/>
<dbReference type="InterPro" id="IPR004772">
    <property type="entry name" value="TrkH"/>
</dbReference>
<feature type="transmembrane region" description="Helical" evidence="10">
    <location>
        <begin position="74"/>
        <end position="98"/>
    </location>
</feature>
<dbReference type="PANTHER" id="PTHR32024:SF1">
    <property type="entry name" value="KTR SYSTEM POTASSIUM UPTAKE PROTEIN B"/>
    <property type="match status" value="1"/>
</dbReference>
<dbReference type="NCBIfam" id="TIGR00933">
    <property type="entry name" value="2a38"/>
    <property type="match status" value="1"/>
</dbReference>
<evidence type="ECO:0000313" key="11">
    <source>
        <dbReference type="EMBL" id="TCL73318.1"/>
    </source>
</evidence>
<organism evidence="11 12">
    <name type="scientific">Hydrogenispora ethanolica</name>
    <dbReference type="NCBI Taxonomy" id="1082276"/>
    <lineage>
        <taxon>Bacteria</taxon>
        <taxon>Bacillati</taxon>
        <taxon>Bacillota</taxon>
        <taxon>Hydrogenispora</taxon>
    </lineage>
</organism>
<comment type="caution">
    <text evidence="11">The sequence shown here is derived from an EMBL/GenBank/DDBJ whole genome shotgun (WGS) entry which is preliminary data.</text>
</comment>
<comment type="subcellular location">
    <subcellularLocation>
        <location evidence="1">Cell membrane</location>
        <topology evidence="1">Multi-pass membrane protein</topology>
    </subcellularLocation>
</comment>
<evidence type="ECO:0000256" key="5">
    <source>
        <dbReference type="ARBA" id="ARBA00022692"/>
    </source>
</evidence>
<protein>
    <submittedName>
        <fullName evidence="11">Trk system potassium uptake protein TrkH</fullName>
    </submittedName>
</protein>
<evidence type="ECO:0000256" key="4">
    <source>
        <dbReference type="ARBA" id="ARBA00022538"/>
    </source>
</evidence>
<evidence type="ECO:0000256" key="10">
    <source>
        <dbReference type="SAM" id="Phobius"/>
    </source>
</evidence>
<evidence type="ECO:0000256" key="2">
    <source>
        <dbReference type="ARBA" id="ARBA00022448"/>
    </source>
</evidence>
<sequence length="450" mass="48162">MKKDFAGLTPARILVGGFAVVILLGAFLLTLPAASKSGQSLRFLDALFTATSAVCVTGLVVVDTGSHFTAFGQFVVIALIQIGGLGIMTFSTLLAMALGKKIGLKERILIQEQMNQSNLSGLVRLIRNLVLVTLAFEGIGGLVLSLRFMADFSPARAIAFGFFHSVSAFCNAGFDLFGQVYGPFTSITHYVDDWVVTLTIGALIVFGGLGFPVIVELLKFPRSKRLSLHAKLVLFITAILIGGGALLIFLIEWNNPKTIGALGPAGKFLSAMFQSITPRTAGYNSLDTTQLRAGTWFIMIVLMFIGASPSSTGGGVKTTTFGILLSTVVATIKGKGDAELFERRICKDLVYKAMTVVTISMAWVAFVTLLMSLVEPHLFIKILFEVMSAFGTVGLTTGITPDLTDISRILIIITMFIGRLGPLTVVIALSQGDHPNRPGGRFIEERVIIG</sequence>
<keyword evidence="5 10" id="KW-0812">Transmembrane</keyword>
<dbReference type="Proteomes" id="UP000295008">
    <property type="component" value="Unassembled WGS sequence"/>
</dbReference>
<accession>A0A4R1S2B2</accession>
<evidence type="ECO:0000256" key="6">
    <source>
        <dbReference type="ARBA" id="ARBA00022958"/>
    </source>
</evidence>
<feature type="transmembrane region" description="Helical" evidence="10">
    <location>
        <begin position="289"/>
        <end position="308"/>
    </location>
</feature>
<feature type="transmembrane region" description="Helical" evidence="10">
    <location>
        <begin position="194"/>
        <end position="220"/>
    </location>
</feature>
<dbReference type="Pfam" id="PF02386">
    <property type="entry name" value="TrkH"/>
    <property type="match status" value="1"/>
</dbReference>
<keyword evidence="9 10" id="KW-0472">Membrane</keyword>
<feature type="transmembrane region" description="Helical" evidence="10">
    <location>
        <begin position="232"/>
        <end position="253"/>
    </location>
</feature>
<gene>
    <name evidence="11" type="ORF">EDC14_1005180</name>
</gene>
<name>A0A4R1S2B2_HYDET</name>
<keyword evidence="7 10" id="KW-1133">Transmembrane helix</keyword>
<keyword evidence="8" id="KW-0406">Ion transport</keyword>
<dbReference type="OrthoDB" id="9810952at2"/>
<keyword evidence="12" id="KW-1185">Reference proteome</keyword>
<evidence type="ECO:0000256" key="9">
    <source>
        <dbReference type="ARBA" id="ARBA00023136"/>
    </source>
</evidence>
<dbReference type="InterPro" id="IPR003445">
    <property type="entry name" value="Cat_transpt"/>
</dbReference>
<evidence type="ECO:0000313" key="12">
    <source>
        <dbReference type="Proteomes" id="UP000295008"/>
    </source>
</evidence>
<evidence type="ECO:0000256" key="1">
    <source>
        <dbReference type="ARBA" id="ARBA00004651"/>
    </source>
</evidence>
<reference evidence="11 12" key="1">
    <citation type="submission" date="2019-03" db="EMBL/GenBank/DDBJ databases">
        <title>Genomic Encyclopedia of Type Strains, Phase IV (KMG-IV): sequencing the most valuable type-strain genomes for metagenomic binning, comparative biology and taxonomic classification.</title>
        <authorList>
            <person name="Goeker M."/>
        </authorList>
    </citation>
    <scope>NUCLEOTIDE SEQUENCE [LARGE SCALE GENOMIC DNA]</scope>
    <source>
        <strain evidence="11 12">LX-B</strain>
    </source>
</reference>